<keyword evidence="3" id="KW-0010">Activator</keyword>
<protein>
    <submittedName>
        <fullName evidence="6">Helix-turn-helix transcriptional regulator</fullName>
    </submittedName>
</protein>
<evidence type="ECO:0000313" key="6">
    <source>
        <dbReference type="EMBL" id="MDY0872027.1"/>
    </source>
</evidence>
<dbReference type="SMART" id="SM00342">
    <property type="entry name" value="HTH_ARAC"/>
    <property type="match status" value="1"/>
</dbReference>
<gene>
    <name evidence="6" type="ORF">SMD31_08835</name>
</gene>
<keyword evidence="1" id="KW-0805">Transcription regulation</keyword>
<accession>A0ABU5DXI0</accession>
<dbReference type="InterPro" id="IPR011051">
    <property type="entry name" value="RmlC_Cupin_sf"/>
</dbReference>
<comment type="caution">
    <text evidence="6">The sequence shown here is derived from an EMBL/GenBank/DDBJ whole genome shotgun (WGS) entry which is preliminary data.</text>
</comment>
<dbReference type="Pfam" id="PF12833">
    <property type="entry name" value="HTH_18"/>
    <property type="match status" value="1"/>
</dbReference>
<dbReference type="PROSITE" id="PS01124">
    <property type="entry name" value="HTH_ARAC_FAMILY_2"/>
    <property type="match status" value="1"/>
</dbReference>
<dbReference type="Proteomes" id="UP001271769">
    <property type="component" value="Unassembled WGS sequence"/>
</dbReference>
<dbReference type="SUPFAM" id="SSF51182">
    <property type="entry name" value="RmlC-like cupins"/>
    <property type="match status" value="1"/>
</dbReference>
<dbReference type="InterPro" id="IPR003313">
    <property type="entry name" value="AraC-bd"/>
</dbReference>
<evidence type="ECO:0000256" key="4">
    <source>
        <dbReference type="ARBA" id="ARBA00023163"/>
    </source>
</evidence>
<name>A0ABU5DXI0_9PROT</name>
<dbReference type="PANTHER" id="PTHR11019">
    <property type="entry name" value="HTH-TYPE TRANSCRIPTIONAL REGULATOR NIMR"/>
    <property type="match status" value="1"/>
</dbReference>
<dbReference type="SUPFAM" id="SSF46689">
    <property type="entry name" value="Homeodomain-like"/>
    <property type="match status" value="1"/>
</dbReference>
<reference evidence="6 7" key="1">
    <citation type="journal article" date="2013" name="Antonie Van Leeuwenhoek">
        <title>Dongia rigui sp. nov., isolated from freshwater of a large wetland in Korea.</title>
        <authorList>
            <person name="Baik K.S."/>
            <person name="Hwang Y.M."/>
            <person name="Choi J.S."/>
            <person name="Kwon J."/>
            <person name="Seong C.N."/>
        </authorList>
    </citation>
    <scope>NUCLEOTIDE SEQUENCE [LARGE SCALE GENOMIC DNA]</scope>
    <source>
        <strain evidence="6 7">04SU4-P</strain>
    </source>
</reference>
<dbReference type="Pfam" id="PF02311">
    <property type="entry name" value="AraC_binding"/>
    <property type="match status" value="1"/>
</dbReference>
<evidence type="ECO:0000256" key="1">
    <source>
        <dbReference type="ARBA" id="ARBA00023015"/>
    </source>
</evidence>
<dbReference type="InterPro" id="IPR018062">
    <property type="entry name" value="HTH_AraC-typ_CS"/>
</dbReference>
<proteinExistence type="predicted"/>
<keyword evidence="2" id="KW-0238">DNA-binding</keyword>
<dbReference type="CDD" id="cd06124">
    <property type="entry name" value="cupin_NimR-like_N"/>
    <property type="match status" value="1"/>
</dbReference>
<sequence length="271" mass="30241">MREAIDAQWFDVDSVPVPVLVVPIDYPTGWHIERHVHRKAQLIYCISGVMSVETAQRHWVAPPNCSVWMPGGIEHEIHITQAARMRTLFVEPTACKNLPTWPCSLGVSSLLRELILASVIANKAPDPKDYALGTPNAHIAAVLLDQIRAMPPSELHIPMPADRRLKPICAALTADPGDRRSLKQWADDVNASDRTIERLFMQETGLTFHRWREQMRVLKSLTLLQNGRAVKNVALDLGFANPSTFIAMFRKIMGKTPGAYLKDGASLKDAD</sequence>
<dbReference type="InterPro" id="IPR020449">
    <property type="entry name" value="Tscrpt_reg_AraC-type_HTH"/>
</dbReference>
<keyword evidence="7" id="KW-1185">Reference proteome</keyword>
<evidence type="ECO:0000256" key="3">
    <source>
        <dbReference type="ARBA" id="ARBA00023159"/>
    </source>
</evidence>
<dbReference type="InterPro" id="IPR014710">
    <property type="entry name" value="RmlC-like_jellyroll"/>
</dbReference>
<dbReference type="PROSITE" id="PS00041">
    <property type="entry name" value="HTH_ARAC_FAMILY_1"/>
    <property type="match status" value="1"/>
</dbReference>
<organism evidence="6 7">
    <name type="scientific">Dongia rigui</name>
    <dbReference type="NCBI Taxonomy" id="940149"/>
    <lineage>
        <taxon>Bacteria</taxon>
        <taxon>Pseudomonadati</taxon>
        <taxon>Pseudomonadota</taxon>
        <taxon>Alphaproteobacteria</taxon>
        <taxon>Rhodospirillales</taxon>
        <taxon>Dongiaceae</taxon>
        <taxon>Dongia</taxon>
    </lineage>
</organism>
<evidence type="ECO:0000313" key="7">
    <source>
        <dbReference type="Proteomes" id="UP001271769"/>
    </source>
</evidence>
<dbReference type="Gene3D" id="1.10.10.60">
    <property type="entry name" value="Homeodomain-like"/>
    <property type="match status" value="1"/>
</dbReference>
<dbReference type="PANTHER" id="PTHR11019:SF199">
    <property type="entry name" value="HTH-TYPE TRANSCRIPTIONAL REGULATOR NIMR"/>
    <property type="match status" value="1"/>
</dbReference>
<dbReference type="InterPro" id="IPR009057">
    <property type="entry name" value="Homeodomain-like_sf"/>
</dbReference>
<dbReference type="EMBL" id="JAXCLX010000001">
    <property type="protein sequence ID" value="MDY0872027.1"/>
    <property type="molecule type" value="Genomic_DNA"/>
</dbReference>
<dbReference type="RefSeq" id="WP_320500446.1">
    <property type="nucleotide sequence ID" value="NZ_JAXCLX010000001.1"/>
</dbReference>
<feature type="domain" description="HTH araC/xylS-type" evidence="5">
    <location>
        <begin position="166"/>
        <end position="263"/>
    </location>
</feature>
<keyword evidence="4" id="KW-0804">Transcription</keyword>
<dbReference type="InterPro" id="IPR018060">
    <property type="entry name" value="HTH_AraC"/>
</dbReference>
<dbReference type="PRINTS" id="PR00032">
    <property type="entry name" value="HTHARAC"/>
</dbReference>
<evidence type="ECO:0000256" key="2">
    <source>
        <dbReference type="ARBA" id="ARBA00023125"/>
    </source>
</evidence>
<dbReference type="Gene3D" id="2.60.120.10">
    <property type="entry name" value="Jelly Rolls"/>
    <property type="match status" value="1"/>
</dbReference>
<evidence type="ECO:0000259" key="5">
    <source>
        <dbReference type="PROSITE" id="PS01124"/>
    </source>
</evidence>